<reference evidence="3" key="2">
    <citation type="submission" date="2019-10" db="EMBL/GenBank/DDBJ databases">
        <title>A de novo genome assembly of a pear dwarfing rootstock.</title>
        <authorList>
            <person name="Wang F."/>
            <person name="Wang J."/>
            <person name="Li S."/>
            <person name="Zhang Y."/>
            <person name="Fang M."/>
            <person name="Ma L."/>
            <person name="Zhao Y."/>
            <person name="Jiang S."/>
        </authorList>
    </citation>
    <scope>NUCLEOTIDE SEQUENCE [LARGE SCALE GENOMIC DNA]</scope>
</reference>
<dbReference type="OrthoDB" id="1559527at2759"/>
<evidence type="ECO:0000313" key="3">
    <source>
        <dbReference type="Proteomes" id="UP000327157"/>
    </source>
</evidence>
<dbReference type="AlphaFoldDB" id="A0A5N5HSA9"/>
<sequence>MAMKKKKNPSKGMVAAAGNKKESFCKPNLSNYASVIPAKRRSVKRMMFDSMLKSLASFFHRWSSSSSQDSKSNKKTTSLIFSDQS</sequence>
<proteinExistence type="predicted"/>
<reference evidence="2 3" key="3">
    <citation type="submission" date="2019-11" db="EMBL/GenBank/DDBJ databases">
        <title>A de novo genome assembly of a pear dwarfing rootstock.</title>
        <authorList>
            <person name="Wang F."/>
            <person name="Wang J."/>
            <person name="Li S."/>
            <person name="Zhang Y."/>
            <person name="Fang M."/>
            <person name="Ma L."/>
            <person name="Zhao Y."/>
            <person name="Jiang S."/>
        </authorList>
    </citation>
    <scope>NUCLEOTIDE SEQUENCE [LARGE SCALE GENOMIC DNA]</scope>
    <source>
        <strain evidence="2">S2</strain>
        <tissue evidence="2">Leaf</tissue>
    </source>
</reference>
<organism evidence="2 3">
    <name type="scientific">Pyrus ussuriensis x Pyrus communis</name>
    <dbReference type="NCBI Taxonomy" id="2448454"/>
    <lineage>
        <taxon>Eukaryota</taxon>
        <taxon>Viridiplantae</taxon>
        <taxon>Streptophyta</taxon>
        <taxon>Embryophyta</taxon>
        <taxon>Tracheophyta</taxon>
        <taxon>Spermatophyta</taxon>
        <taxon>Magnoliopsida</taxon>
        <taxon>eudicotyledons</taxon>
        <taxon>Gunneridae</taxon>
        <taxon>Pentapetalae</taxon>
        <taxon>rosids</taxon>
        <taxon>fabids</taxon>
        <taxon>Rosales</taxon>
        <taxon>Rosaceae</taxon>
        <taxon>Amygdaloideae</taxon>
        <taxon>Maleae</taxon>
        <taxon>Pyrus</taxon>
    </lineage>
</organism>
<dbReference type="EMBL" id="SMOL01000143">
    <property type="protein sequence ID" value="KAB2630448.1"/>
    <property type="molecule type" value="Genomic_DNA"/>
</dbReference>
<name>A0A5N5HSA9_9ROSA</name>
<comment type="caution">
    <text evidence="2">The sequence shown here is derived from an EMBL/GenBank/DDBJ whole genome shotgun (WGS) entry which is preliminary data.</text>
</comment>
<gene>
    <name evidence="2" type="ORF">D8674_007967</name>
</gene>
<protein>
    <submittedName>
        <fullName evidence="2">Uncharacterized protein</fullName>
    </submittedName>
</protein>
<evidence type="ECO:0000313" key="2">
    <source>
        <dbReference type="EMBL" id="KAB2630448.1"/>
    </source>
</evidence>
<feature type="compositionally biased region" description="Low complexity" evidence="1">
    <location>
        <begin position="63"/>
        <end position="78"/>
    </location>
</feature>
<dbReference type="Proteomes" id="UP000327157">
    <property type="component" value="Chromosome 12"/>
</dbReference>
<evidence type="ECO:0000256" key="1">
    <source>
        <dbReference type="SAM" id="MobiDB-lite"/>
    </source>
</evidence>
<feature type="region of interest" description="Disordered" evidence="1">
    <location>
        <begin position="62"/>
        <end position="85"/>
    </location>
</feature>
<reference evidence="2 3" key="1">
    <citation type="submission" date="2019-09" db="EMBL/GenBank/DDBJ databases">
        <authorList>
            <person name="Ou C."/>
        </authorList>
    </citation>
    <scope>NUCLEOTIDE SEQUENCE [LARGE SCALE GENOMIC DNA]</scope>
    <source>
        <strain evidence="2">S2</strain>
        <tissue evidence="2">Leaf</tissue>
    </source>
</reference>
<accession>A0A5N5HSA9</accession>
<keyword evidence="3" id="KW-1185">Reference proteome</keyword>